<accession>A0AA43ZBD8</accession>
<evidence type="ECO:0000256" key="1">
    <source>
        <dbReference type="ARBA" id="ARBA00022729"/>
    </source>
</evidence>
<protein>
    <submittedName>
        <fullName evidence="4">PHB depolymerase family esterase</fullName>
    </submittedName>
</protein>
<keyword evidence="2" id="KW-0378">Hydrolase</keyword>
<organism evidence="4 5">
    <name type="scientific">Azotobacter chroococcum</name>
    <dbReference type="NCBI Taxonomy" id="353"/>
    <lineage>
        <taxon>Bacteria</taxon>
        <taxon>Pseudomonadati</taxon>
        <taxon>Pseudomonadota</taxon>
        <taxon>Gammaproteobacteria</taxon>
        <taxon>Pseudomonadales</taxon>
        <taxon>Pseudomonadaceae</taxon>
        <taxon>Azotobacter</taxon>
    </lineage>
</organism>
<proteinExistence type="predicted"/>
<reference evidence="4" key="1">
    <citation type="submission" date="2020-03" db="EMBL/GenBank/DDBJ databases">
        <title>Genome assembly of Azotobacter chroococcum W5.</title>
        <authorList>
            <person name="Kannepalli A."/>
        </authorList>
    </citation>
    <scope>NUCLEOTIDE SEQUENCE</scope>
    <source>
        <strain evidence="4">W5</strain>
    </source>
</reference>
<dbReference type="Pfam" id="PF10503">
    <property type="entry name" value="Esterase_PHB"/>
    <property type="match status" value="1"/>
</dbReference>
<dbReference type="InterPro" id="IPR029058">
    <property type="entry name" value="AB_hydrolase_fold"/>
</dbReference>
<dbReference type="PANTHER" id="PTHR43037">
    <property type="entry name" value="UNNAMED PRODUCT-RELATED"/>
    <property type="match status" value="1"/>
</dbReference>
<evidence type="ECO:0000313" key="4">
    <source>
        <dbReference type="EMBL" id="NHN79767.1"/>
    </source>
</evidence>
<feature type="region of interest" description="Disordered" evidence="3">
    <location>
        <begin position="33"/>
        <end position="52"/>
    </location>
</feature>
<dbReference type="NCBIfam" id="TIGR01840">
    <property type="entry name" value="esterase_phb"/>
    <property type="match status" value="1"/>
</dbReference>
<gene>
    <name evidence="4" type="ORF">HA520_21235</name>
</gene>
<feature type="region of interest" description="Disordered" evidence="3">
    <location>
        <begin position="295"/>
        <end position="314"/>
    </location>
</feature>
<evidence type="ECO:0000313" key="5">
    <source>
        <dbReference type="Proteomes" id="UP000736384"/>
    </source>
</evidence>
<dbReference type="SUPFAM" id="SSF53474">
    <property type="entry name" value="alpha/beta-Hydrolases"/>
    <property type="match status" value="1"/>
</dbReference>
<name>A0AA43ZBD8_9GAMM</name>
<dbReference type="InterPro" id="IPR050955">
    <property type="entry name" value="Plant_Biomass_Hydrol_Est"/>
</dbReference>
<dbReference type="GO" id="GO:0005576">
    <property type="term" value="C:extracellular region"/>
    <property type="evidence" value="ECO:0007669"/>
    <property type="project" value="InterPro"/>
</dbReference>
<dbReference type="GO" id="GO:0016787">
    <property type="term" value="F:hydrolase activity"/>
    <property type="evidence" value="ECO:0007669"/>
    <property type="project" value="UniProtKB-KW"/>
</dbReference>
<keyword evidence="1" id="KW-0732">Signal</keyword>
<dbReference type="Proteomes" id="UP000736384">
    <property type="component" value="Unassembled WGS sequence"/>
</dbReference>
<feature type="compositionally biased region" description="Gly residues" evidence="3">
    <location>
        <begin position="299"/>
        <end position="308"/>
    </location>
</feature>
<dbReference type="InterPro" id="IPR010126">
    <property type="entry name" value="Esterase_phb"/>
</dbReference>
<dbReference type="PANTHER" id="PTHR43037:SF1">
    <property type="entry name" value="BLL1128 PROTEIN"/>
    <property type="match status" value="1"/>
</dbReference>
<dbReference type="AlphaFoldDB" id="A0AA43ZBD8"/>
<evidence type="ECO:0000256" key="2">
    <source>
        <dbReference type="ARBA" id="ARBA00022801"/>
    </source>
</evidence>
<comment type="caution">
    <text evidence="4">The sequence shown here is derived from an EMBL/GenBank/DDBJ whole genome shotgun (WGS) entry which is preliminary data.</text>
</comment>
<dbReference type="RefSeq" id="WP_165894146.1">
    <property type="nucleotide sequence ID" value="NZ_JAAPAP010000027.1"/>
</dbReference>
<dbReference type="Gene3D" id="3.40.50.1820">
    <property type="entry name" value="alpha/beta hydrolase"/>
    <property type="match status" value="1"/>
</dbReference>
<evidence type="ECO:0000256" key="3">
    <source>
        <dbReference type="SAM" id="MobiDB-lite"/>
    </source>
</evidence>
<dbReference type="EMBL" id="JAAPAP010000027">
    <property type="protein sequence ID" value="NHN79767.1"/>
    <property type="molecule type" value="Genomic_DNA"/>
</dbReference>
<sequence>MNTRRNSDLFEATRLTHSGRLREATDLIQRTLGGRPAPQPAAHASPKSGAGETVLEGNFRVIDGSPFVADRTVQDTNRETAGSRDAPETVGAARLPSSRLAALLHEKLAGLRAPAPVFEPIHPRPAPEAVAEGARFIAGSYSNPAGTRSYKLYVPSGHAGQPLPLVVMLHGCTQSPDDFAAGTRMNELAEQEPCLVLYPAQSSTANCSKCWNWFNPADQCADQGEPSLIAGMTRDVAARYQADPRRIYVAGLSAGGAMATTMAMTHPDLYAAAGVHSGLPHAAAHDLPSAFAAMQQGASGAGPAGPAGKGQPPARQVPIIVFHGDRDTTVHPGNGDQVIVQFAPTASRHAAGPQGGAHPDVKVERGQVPNGHAYTRTLYHHPSGSPHVEQWTIHGAGHAWSGGSSRGSYTDPRGPDASKEMLRFFLAHPAGPSR</sequence>